<dbReference type="CDD" id="cd03784">
    <property type="entry name" value="GT1_Gtf-like"/>
    <property type="match status" value="1"/>
</dbReference>
<dbReference type="GO" id="GO:0008194">
    <property type="term" value="F:UDP-glycosyltransferase activity"/>
    <property type="evidence" value="ECO:0007669"/>
    <property type="project" value="InterPro"/>
</dbReference>
<feature type="compositionally biased region" description="Basic and acidic residues" evidence="3">
    <location>
        <begin position="1"/>
        <end position="11"/>
    </location>
</feature>
<evidence type="ECO:0000256" key="4">
    <source>
        <dbReference type="SAM" id="Phobius"/>
    </source>
</evidence>
<feature type="region of interest" description="Disordered" evidence="3">
    <location>
        <begin position="1"/>
        <end position="36"/>
    </location>
</feature>
<sequence length="381" mass="43567">MQSKQHYDSQHIDSPLSSDADAPYMNKNPLNRMSDSTTENMSYTRRFYDAFIWRAQALWHFGLTPWPISLGINDKRWENALKLVNNLYGFEDPRPMGPLVELAGPIYSDDMTSLGKLEPDLDQYLAIHQRVVYVAFGQYAKSYTIETSTQLLHMLLENYESGSLDGFIWCATQGTPLPDYVTTSSGTQYHLNNTEFRNIGRIMPWTQQKEILRHPSIVTFVTHGGASSIFEAAYFGKRMLFFPFYGDQISNAMYFERNAAGLWFILEETDTMTMTAALGRVLKDEKGVMQQAMKRLQAIVQIHGQHALARATDLVEEVAFTADSDGKLPHRLDIARNLSFLKQNNYDLYLGLSILVTASVMLSYRLVVLLKEHLRIKMKIE</sequence>
<accession>A0A077WWM2</accession>
<dbReference type="AlphaFoldDB" id="A0A077WWM2"/>
<proteinExistence type="predicted"/>
<evidence type="ECO:0000256" key="2">
    <source>
        <dbReference type="ARBA" id="ARBA00022679"/>
    </source>
</evidence>
<keyword evidence="4" id="KW-0472">Membrane</keyword>
<reference evidence="5" key="1">
    <citation type="journal article" date="2014" name="Genome Announc.">
        <title>De novo whole-genome sequence and genome annotation of Lichtheimia ramosa.</title>
        <authorList>
            <person name="Linde J."/>
            <person name="Schwartze V."/>
            <person name="Binder U."/>
            <person name="Lass-Florl C."/>
            <person name="Voigt K."/>
            <person name="Horn F."/>
        </authorList>
    </citation>
    <scope>NUCLEOTIDE SEQUENCE</scope>
    <source>
        <strain evidence="5">JMRC FSU:6197</strain>
    </source>
</reference>
<dbReference type="OrthoDB" id="5835829at2759"/>
<protein>
    <recommendedName>
        <fullName evidence="6">UDP-glycosyltransferases domain-containing protein</fullName>
    </recommendedName>
</protein>
<dbReference type="Pfam" id="PF00201">
    <property type="entry name" value="UDPGT"/>
    <property type="match status" value="1"/>
</dbReference>
<keyword evidence="4" id="KW-1133">Transmembrane helix</keyword>
<name>A0A077WWM2_9FUNG</name>
<evidence type="ECO:0000256" key="3">
    <source>
        <dbReference type="SAM" id="MobiDB-lite"/>
    </source>
</evidence>
<dbReference type="PANTHER" id="PTHR48043">
    <property type="entry name" value="EG:EG0003.4 PROTEIN-RELATED"/>
    <property type="match status" value="1"/>
</dbReference>
<evidence type="ECO:0008006" key="6">
    <source>
        <dbReference type="Google" id="ProtNLM"/>
    </source>
</evidence>
<evidence type="ECO:0000313" key="5">
    <source>
        <dbReference type="EMBL" id="CDS11217.1"/>
    </source>
</evidence>
<keyword evidence="1" id="KW-0328">Glycosyltransferase</keyword>
<evidence type="ECO:0000256" key="1">
    <source>
        <dbReference type="ARBA" id="ARBA00022676"/>
    </source>
</evidence>
<dbReference type="PANTHER" id="PTHR48043:SF145">
    <property type="entry name" value="FI06409P-RELATED"/>
    <property type="match status" value="1"/>
</dbReference>
<keyword evidence="2" id="KW-0808">Transferase</keyword>
<feature type="transmembrane region" description="Helical" evidence="4">
    <location>
        <begin position="348"/>
        <end position="370"/>
    </location>
</feature>
<gene>
    <name evidence="5" type="ORF">LRAMOSA03480</name>
</gene>
<organism evidence="5">
    <name type="scientific">Lichtheimia ramosa</name>
    <dbReference type="NCBI Taxonomy" id="688394"/>
    <lineage>
        <taxon>Eukaryota</taxon>
        <taxon>Fungi</taxon>
        <taxon>Fungi incertae sedis</taxon>
        <taxon>Mucoromycota</taxon>
        <taxon>Mucoromycotina</taxon>
        <taxon>Mucoromycetes</taxon>
        <taxon>Mucorales</taxon>
        <taxon>Lichtheimiaceae</taxon>
        <taxon>Lichtheimia</taxon>
    </lineage>
</organism>
<dbReference type="Gene3D" id="3.40.50.2000">
    <property type="entry name" value="Glycogen Phosphorylase B"/>
    <property type="match status" value="1"/>
</dbReference>
<dbReference type="InterPro" id="IPR002213">
    <property type="entry name" value="UDP_glucos_trans"/>
</dbReference>
<dbReference type="EMBL" id="LK023346">
    <property type="protein sequence ID" value="CDS11217.1"/>
    <property type="molecule type" value="Genomic_DNA"/>
</dbReference>
<dbReference type="InterPro" id="IPR050271">
    <property type="entry name" value="UDP-glycosyltransferase"/>
</dbReference>
<keyword evidence="4" id="KW-0812">Transmembrane</keyword>
<dbReference type="SUPFAM" id="SSF53756">
    <property type="entry name" value="UDP-Glycosyltransferase/glycogen phosphorylase"/>
    <property type="match status" value="1"/>
</dbReference>